<dbReference type="Pfam" id="PF20149">
    <property type="entry name" value="DUF6532"/>
    <property type="match status" value="1"/>
</dbReference>
<dbReference type="GeneID" id="19301660"/>
<dbReference type="Proteomes" id="UP000030669">
    <property type="component" value="Unassembled WGS sequence"/>
</dbReference>
<evidence type="ECO:0000313" key="4">
    <source>
        <dbReference type="Proteomes" id="UP000030669"/>
    </source>
</evidence>
<accession>S7QJL2</accession>
<feature type="domain" description="DUF6532" evidence="1">
    <location>
        <begin position="1"/>
        <end position="45"/>
    </location>
</feature>
<dbReference type="RefSeq" id="XP_007864876.1">
    <property type="nucleotide sequence ID" value="XM_007866685.1"/>
</dbReference>
<dbReference type="KEGG" id="gtr:GLOTRDRAFT_128052"/>
<dbReference type="InterPro" id="IPR045341">
    <property type="entry name" value="DUF6532"/>
</dbReference>
<dbReference type="AlphaFoldDB" id="S7QJL2"/>
<protein>
    <recommendedName>
        <fullName evidence="1">DUF6532 domain-containing protein</fullName>
    </recommendedName>
</protein>
<dbReference type="RefSeq" id="XP_007862752.1">
    <property type="nucleotide sequence ID" value="XM_007864561.1"/>
</dbReference>
<keyword evidence="4" id="KW-1185">Reference proteome</keyword>
<evidence type="ECO:0000313" key="3">
    <source>
        <dbReference type="EMBL" id="EPQ59886.1"/>
    </source>
</evidence>
<dbReference type="EMBL" id="KB469297">
    <property type="protein sequence ID" value="EPQ59886.1"/>
    <property type="molecule type" value="Genomic_DNA"/>
</dbReference>
<evidence type="ECO:0000313" key="2">
    <source>
        <dbReference type="EMBL" id="EPQ56094.1"/>
    </source>
</evidence>
<reference evidence="3 4" key="1">
    <citation type="journal article" date="2012" name="Science">
        <title>The Paleozoic origin of enzymatic lignin decomposition reconstructed from 31 fungal genomes.</title>
        <authorList>
            <person name="Floudas D."/>
            <person name="Binder M."/>
            <person name="Riley R."/>
            <person name="Barry K."/>
            <person name="Blanchette R.A."/>
            <person name="Henrissat B."/>
            <person name="Martinez A.T."/>
            <person name="Otillar R."/>
            <person name="Spatafora J.W."/>
            <person name="Yadav J.S."/>
            <person name="Aerts A."/>
            <person name="Benoit I."/>
            <person name="Boyd A."/>
            <person name="Carlson A."/>
            <person name="Copeland A."/>
            <person name="Coutinho P.M."/>
            <person name="de Vries R.P."/>
            <person name="Ferreira P."/>
            <person name="Findley K."/>
            <person name="Foster B."/>
            <person name="Gaskell J."/>
            <person name="Glotzer D."/>
            <person name="Gorecki P."/>
            <person name="Heitman J."/>
            <person name="Hesse C."/>
            <person name="Hori C."/>
            <person name="Igarashi K."/>
            <person name="Jurgens J.A."/>
            <person name="Kallen N."/>
            <person name="Kersten P."/>
            <person name="Kohler A."/>
            <person name="Kuees U."/>
            <person name="Kumar T.K.A."/>
            <person name="Kuo A."/>
            <person name="LaButti K."/>
            <person name="Larrondo L.F."/>
            <person name="Lindquist E."/>
            <person name="Ling A."/>
            <person name="Lombard V."/>
            <person name="Lucas S."/>
            <person name="Lundell T."/>
            <person name="Martin R."/>
            <person name="McLaughlin D.J."/>
            <person name="Morgenstern I."/>
            <person name="Morin E."/>
            <person name="Murat C."/>
            <person name="Nagy L.G."/>
            <person name="Nolan M."/>
            <person name="Ohm R.A."/>
            <person name="Patyshakuliyeva A."/>
            <person name="Rokas A."/>
            <person name="Ruiz-Duenas F.J."/>
            <person name="Sabat G."/>
            <person name="Salamov A."/>
            <person name="Samejima M."/>
            <person name="Schmutz J."/>
            <person name="Slot J.C."/>
            <person name="St John F."/>
            <person name="Stenlid J."/>
            <person name="Sun H."/>
            <person name="Sun S."/>
            <person name="Syed K."/>
            <person name="Tsang A."/>
            <person name="Wiebenga A."/>
            <person name="Young D."/>
            <person name="Pisabarro A."/>
            <person name="Eastwood D.C."/>
            <person name="Martin F."/>
            <person name="Cullen D."/>
            <person name="Grigoriev I.V."/>
            <person name="Hibbett D.S."/>
        </authorList>
    </citation>
    <scope>NUCLEOTIDE SEQUENCE [LARGE SCALE GENOMIC DNA]</scope>
    <source>
        <strain evidence="3 4">ATCC 11539</strain>
    </source>
</reference>
<dbReference type="EMBL" id="KB469300">
    <property type="protein sequence ID" value="EPQ56094.1"/>
    <property type="molecule type" value="Genomic_DNA"/>
</dbReference>
<dbReference type="OrthoDB" id="3225557at2759"/>
<evidence type="ECO:0000259" key="1">
    <source>
        <dbReference type="Pfam" id="PF20149"/>
    </source>
</evidence>
<organism evidence="3 4">
    <name type="scientific">Gloeophyllum trabeum (strain ATCC 11539 / FP-39264 / Madison 617)</name>
    <name type="common">Brown rot fungus</name>
    <dbReference type="NCBI Taxonomy" id="670483"/>
    <lineage>
        <taxon>Eukaryota</taxon>
        <taxon>Fungi</taxon>
        <taxon>Dikarya</taxon>
        <taxon>Basidiomycota</taxon>
        <taxon>Agaricomycotina</taxon>
        <taxon>Agaricomycetes</taxon>
        <taxon>Gloeophyllales</taxon>
        <taxon>Gloeophyllaceae</taxon>
        <taxon>Gloeophyllum</taxon>
    </lineage>
</organism>
<sequence length="90" mass="9842">MLALVSTAIHAAIDEWSSGTVMQLDFSGNRFAAVYTAHKDTLKHIQKTSPKFYHETMAYLFKTARGATYDRAGGDVVNSAITLMDLSGLD</sequence>
<gene>
    <name evidence="3" type="ORF">GLOTRDRAFT_126179</name>
    <name evidence="2" type="ORF">GLOTRDRAFT_128052</name>
</gene>
<proteinExistence type="predicted"/>
<dbReference type="KEGG" id="gtr:GLOTRDRAFT_126179"/>
<dbReference type="HOGENOM" id="CLU_2446623_0_0_1"/>
<name>S7QJL2_GLOTA</name>
<dbReference type="GeneID" id="19301350"/>
<dbReference type="OMA" id="TANDYWN"/>